<proteinExistence type="predicted"/>
<evidence type="ECO:0000313" key="7">
    <source>
        <dbReference type="EMBL" id="KAL2491398.1"/>
    </source>
</evidence>
<dbReference type="Gene3D" id="3.40.50.12780">
    <property type="entry name" value="N-terminal domain of ligase-like"/>
    <property type="match status" value="1"/>
</dbReference>
<evidence type="ECO:0000256" key="3">
    <source>
        <dbReference type="SAM" id="MobiDB-lite"/>
    </source>
</evidence>
<dbReference type="InterPro" id="IPR036736">
    <property type="entry name" value="ACP-like_sf"/>
</dbReference>
<dbReference type="PROSITE" id="PS00455">
    <property type="entry name" value="AMP_BINDING"/>
    <property type="match status" value="1"/>
</dbReference>
<dbReference type="InterPro" id="IPR000873">
    <property type="entry name" value="AMP-dep_synth/lig_dom"/>
</dbReference>
<feature type="domain" description="AMP-dependent synthetase/ligase" evidence="4">
    <location>
        <begin position="154"/>
        <end position="478"/>
    </location>
</feature>
<dbReference type="SUPFAM" id="SSF47336">
    <property type="entry name" value="ACP-like"/>
    <property type="match status" value="1"/>
</dbReference>
<dbReference type="InterPro" id="IPR002372">
    <property type="entry name" value="PQQ_rpt_dom"/>
</dbReference>
<dbReference type="InterPro" id="IPR015943">
    <property type="entry name" value="WD40/YVTN_repeat-like_dom_sf"/>
</dbReference>
<accession>A0ABD1RST8</accession>
<dbReference type="InterPro" id="IPR011047">
    <property type="entry name" value="Quinoprotein_ADH-like_sf"/>
</dbReference>
<sequence>MASGEATEHKLSACCISHQFQKAASEYPEKIVVIHACGFAQIAREFHRNHNTDQPIDDDNNKFKSGETTSPSHPPCYEGDQCFTFSDIISAVENLSCRLRRILDGADDPYLVKPHSVKISSKESELVQVSESFESSSLSLQYSTKFQNTYTPKVIGIFMEPSVEYIVAVLSILRCGEAFMPLDPTWPKSRILSVVSLSKADLIIGCESSIWGNCCHRLDTFQWLIDDGSCPVLSISMKNNIKEQFHSSLLAWPCESENVRSFCYLMYTSGSTGKPKGVCGTEIGLLNRFLWMQEMYPLHGGELVLFKTPISFIDHLQEFLGALLASCTLVIPPFNQLKENIFYIVDFLQGYFINRLVAVPSLMRAILPALQNPYYARVQGSLKLIVLSGEVVHLSLWEMLVKLLPQTSVLNLYGSTEVTGDCTYFDCKRLPLILENETLGSVPIGLPISNCNVVLFGEDGTDQGEIYVGGHCIAAGYFCYPYLMPLELAELPPDNYDGGPSSMCRVQCYFKTGDFARKLLSGDLVFIGRKDRTIKVNGQRIALEEIENTFREHPDVVDAAVICREVEGEILLLEAHLVTEKGDTEGETLKSSIRSWIQSKLPQTMIPRHIFFTRSLPLSSSGKVDYWSLAGSIYSSGRAVDNVEENSPDSRIQVIKKVFSDVLMVEKISEEDDFFEMGGNSITAAYASFKLGIHMMSLYSFPTPKKLQMSLLSSNYNLSTNSHLGLDLREPEGDILLSSESRILGFHGSKPRARLYVSDSERDARNPPKHLKTKSNLYMDSTEPSPRDGDPANHSPVHLACSFSRCNKVIHGGQCEGNTFCHAVWSNEISRDRRGYMQEMWKVDMESCVDASPLIVFKESDIYLFIGSHSHKFTCIDAKSGIVCWETKLQGRVECSAAILDDFSQIVVGCYQGIIYFLDFSSGSVCWSFQTYGEVKSQPVVDKCRNLVWCGSYDHNLYAIDYKSFGCAYKLPCGGSIYGSPAIDEVQEKLYVASTSGHVTALSIKASPFNKLWMQDLGAPVFGSLSINCSNGNVISCLVDGTVVALTTCGSVIWKGRTGGPIFAGPCISQSLPSQVVVCSRDGSIYSFEMEKGNLLWEHAIGNPITSSPCVDENLQLASDVSQLSDRLICVCDSSGSIHVLLIDSNALGDLNQNKKYRVQEFARLDLEGDIFSSPVMIGGKIFVGCRDNHVYCIELRSKYEHNPEVGFFC</sequence>
<evidence type="ECO:0000259" key="4">
    <source>
        <dbReference type="Pfam" id="PF00501"/>
    </source>
</evidence>
<dbReference type="SUPFAM" id="SSF50998">
    <property type="entry name" value="Quinoprotein alcohol dehydrogenase-like"/>
    <property type="match status" value="1"/>
</dbReference>
<evidence type="ECO:0000259" key="5">
    <source>
        <dbReference type="Pfam" id="PF13193"/>
    </source>
</evidence>
<organism evidence="7 8">
    <name type="scientific">Abeliophyllum distichum</name>
    <dbReference type="NCBI Taxonomy" id="126358"/>
    <lineage>
        <taxon>Eukaryota</taxon>
        <taxon>Viridiplantae</taxon>
        <taxon>Streptophyta</taxon>
        <taxon>Embryophyta</taxon>
        <taxon>Tracheophyta</taxon>
        <taxon>Spermatophyta</taxon>
        <taxon>Magnoliopsida</taxon>
        <taxon>eudicotyledons</taxon>
        <taxon>Gunneridae</taxon>
        <taxon>Pentapetalae</taxon>
        <taxon>asterids</taxon>
        <taxon>lamiids</taxon>
        <taxon>Lamiales</taxon>
        <taxon>Oleaceae</taxon>
        <taxon>Forsythieae</taxon>
        <taxon>Abeliophyllum</taxon>
    </lineage>
</organism>
<dbReference type="Pfam" id="PF13193">
    <property type="entry name" value="AMP-binding_C"/>
    <property type="match status" value="1"/>
</dbReference>
<dbReference type="Gene3D" id="1.10.1200.10">
    <property type="entry name" value="ACP-like"/>
    <property type="match status" value="1"/>
</dbReference>
<dbReference type="SUPFAM" id="SSF56801">
    <property type="entry name" value="Acetyl-CoA synthetase-like"/>
    <property type="match status" value="1"/>
</dbReference>
<dbReference type="PANTHER" id="PTHR44394:SF1">
    <property type="entry name" value="BETA-ALANINE-ACTIVATING ENZYME"/>
    <property type="match status" value="1"/>
</dbReference>
<dbReference type="InterPro" id="IPR042099">
    <property type="entry name" value="ANL_N_sf"/>
</dbReference>
<keyword evidence="8" id="KW-1185">Reference proteome</keyword>
<dbReference type="Gene3D" id="3.30.300.30">
    <property type="match status" value="1"/>
</dbReference>
<name>A0ABD1RST8_9LAMI</name>
<evidence type="ECO:0000256" key="1">
    <source>
        <dbReference type="ARBA" id="ARBA00004930"/>
    </source>
</evidence>
<dbReference type="InterPro" id="IPR020845">
    <property type="entry name" value="AMP-binding_CS"/>
</dbReference>
<dbReference type="AlphaFoldDB" id="A0ABD1RST8"/>
<dbReference type="GO" id="GO:0009698">
    <property type="term" value="P:phenylpropanoid metabolic process"/>
    <property type="evidence" value="ECO:0007669"/>
    <property type="project" value="UniProtKB-KW"/>
</dbReference>
<dbReference type="Gene3D" id="2.130.10.10">
    <property type="entry name" value="YVTN repeat-like/Quinoprotein amine dehydrogenase"/>
    <property type="match status" value="2"/>
</dbReference>
<dbReference type="Proteomes" id="UP001604336">
    <property type="component" value="Unassembled WGS sequence"/>
</dbReference>
<comment type="pathway">
    <text evidence="1">Phytoalexin biosynthesis; 3,4',5-trihydroxystilbene biosynthesis; 3,4',5-trihydroxystilbene from trans-4-coumarate: step 1/2.</text>
</comment>
<dbReference type="SMART" id="SM00564">
    <property type="entry name" value="PQQ"/>
    <property type="match status" value="4"/>
</dbReference>
<dbReference type="InterPro" id="IPR025110">
    <property type="entry name" value="AMP-bd_C"/>
</dbReference>
<feature type="region of interest" description="Disordered" evidence="3">
    <location>
        <begin position="756"/>
        <end position="793"/>
    </location>
</feature>
<dbReference type="PANTHER" id="PTHR44394">
    <property type="entry name" value="BETA-ALANINE-ACTIVATING ENZYME"/>
    <property type="match status" value="1"/>
</dbReference>
<evidence type="ECO:0000259" key="6">
    <source>
        <dbReference type="Pfam" id="PF13570"/>
    </source>
</evidence>
<dbReference type="InterPro" id="IPR052091">
    <property type="entry name" value="Beta-ala_Activ/Resist"/>
</dbReference>
<feature type="domain" description="Pyrrolo-quinoline quinone repeat" evidence="6">
    <location>
        <begin position="845"/>
        <end position="1196"/>
    </location>
</feature>
<evidence type="ECO:0000313" key="8">
    <source>
        <dbReference type="Proteomes" id="UP001604336"/>
    </source>
</evidence>
<protein>
    <submittedName>
        <fullName evidence="7">Acyl-activating enzyme 19</fullName>
    </submittedName>
</protein>
<gene>
    <name evidence="7" type="ORF">Adt_27026</name>
</gene>
<dbReference type="InterPro" id="IPR018391">
    <property type="entry name" value="PQQ_b-propeller_rpt"/>
</dbReference>
<dbReference type="EMBL" id="JBFOLK010000008">
    <property type="protein sequence ID" value="KAL2491398.1"/>
    <property type="molecule type" value="Genomic_DNA"/>
</dbReference>
<comment type="caution">
    <text evidence="7">The sequence shown here is derived from an EMBL/GenBank/DDBJ whole genome shotgun (WGS) entry which is preliminary data.</text>
</comment>
<feature type="domain" description="AMP-binding enzyme C-terminal" evidence="5">
    <location>
        <begin position="545"/>
        <end position="623"/>
    </location>
</feature>
<dbReference type="Pfam" id="PF00501">
    <property type="entry name" value="AMP-binding"/>
    <property type="match status" value="1"/>
</dbReference>
<evidence type="ECO:0000256" key="2">
    <source>
        <dbReference type="ARBA" id="ARBA00023051"/>
    </source>
</evidence>
<dbReference type="InterPro" id="IPR045851">
    <property type="entry name" value="AMP-bd_C_sf"/>
</dbReference>
<feature type="compositionally biased region" description="Polar residues" evidence="3">
    <location>
        <begin position="774"/>
        <end position="784"/>
    </location>
</feature>
<keyword evidence="2" id="KW-0587">Phenylpropanoid metabolism</keyword>
<feature type="region of interest" description="Disordered" evidence="3">
    <location>
        <begin position="49"/>
        <end position="72"/>
    </location>
</feature>
<reference evidence="8" key="1">
    <citation type="submission" date="2024-07" db="EMBL/GenBank/DDBJ databases">
        <title>Two chromosome-level genome assemblies of Korean endemic species Abeliophyllum distichum and Forsythia ovata (Oleaceae).</title>
        <authorList>
            <person name="Jang H."/>
        </authorList>
    </citation>
    <scope>NUCLEOTIDE SEQUENCE [LARGE SCALE GENOMIC DNA]</scope>
</reference>
<dbReference type="Pfam" id="PF13570">
    <property type="entry name" value="Beta-prop_ACSF4"/>
    <property type="match status" value="1"/>
</dbReference>
<dbReference type="CDD" id="cd05930">
    <property type="entry name" value="A_NRPS"/>
    <property type="match status" value="1"/>
</dbReference>